<dbReference type="PROSITE" id="PS50296">
    <property type="entry name" value="SUI1"/>
    <property type="match status" value="1"/>
</dbReference>
<name>A0ABP9G0H9_9SPHI</name>
<evidence type="ECO:0000259" key="4">
    <source>
        <dbReference type="PROSITE" id="PS50296"/>
    </source>
</evidence>
<protein>
    <submittedName>
        <fullName evidence="5">Translation initiation factor</fullName>
    </submittedName>
</protein>
<dbReference type="PANTHER" id="PTHR12789:SF0">
    <property type="entry name" value="DENSITY-REGULATED PROTEIN"/>
    <property type="match status" value="1"/>
</dbReference>
<dbReference type="RefSeq" id="WP_345332449.1">
    <property type="nucleotide sequence ID" value="NZ_BAABJI010000002.1"/>
</dbReference>
<dbReference type="PANTHER" id="PTHR12789">
    <property type="entry name" value="DENSITY-REGULATED PROTEIN HOMOLOG"/>
    <property type="match status" value="1"/>
</dbReference>
<keyword evidence="5" id="KW-0396">Initiation factor</keyword>
<dbReference type="InterPro" id="IPR005872">
    <property type="entry name" value="SUI1_arc_bac"/>
</dbReference>
<keyword evidence="6" id="KW-1185">Reference proteome</keyword>
<dbReference type="GO" id="GO:0003743">
    <property type="term" value="F:translation initiation factor activity"/>
    <property type="evidence" value="ECO:0007669"/>
    <property type="project" value="UniProtKB-KW"/>
</dbReference>
<dbReference type="InterPro" id="IPR001950">
    <property type="entry name" value="SUI1"/>
</dbReference>
<proteinExistence type="inferred from homology"/>
<dbReference type="Gene3D" id="3.30.780.10">
    <property type="entry name" value="SUI1-like domain"/>
    <property type="match status" value="1"/>
</dbReference>
<evidence type="ECO:0000256" key="1">
    <source>
        <dbReference type="ARBA" id="ARBA00005422"/>
    </source>
</evidence>
<reference evidence="6" key="1">
    <citation type="journal article" date="2019" name="Int. J. Syst. Evol. Microbiol.">
        <title>The Global Catalogue of Microorganisms (GCM) 10K type strain sequencing project: providing services to taxonomists for standard genome sequencing and annotation.</title>
        <authorList>
            <consortium name="The Broad Institute Genomics Platform"/>
            <consortium name="The Broad Institute Genome Sequencing Center for Infectious Disease"/>
            <person name="Wu L."/>
            <person name="Ma J."/>
        </authorList>
    </citation>
    <scope>NUCLEOTIDE SEQUENCE [LARGE SCALE GENOMIC DNA]</scope>
    <source>
        <strain evidence="6">JCM 18283</strain>
    </source>
</reference>
<comment type="similarity">
    <text evidence="1">Belongs to the SUI1 family.</text>
</comment>
<dbReference type="InterPro" id="IPR036877">
    <property type="entry name" value="SUI1_dom_sf"/>
</dbReference>
<dbReference type="EMBL" id="BAABJI010000002">
    <property type="protein sequence ID" value="GAA4924925.1"/>
    <property type="molecule type" value="Genomic_DNA"/>
</dbReference>
<sequence>MSRKNQKYTGVVYSTDPGFQYSGDANDDKETPAPQQQNLKIHLDRKGGGKLVTRIAGFAGLNEDLEALGKKLKTKCGVGGSAKDGEILIQGDFRDKVMDILIADGYKAKKAGG</sequence>
<dbReference type="Proteomes" id="UP001501436">
    <property type="component" value="Unassembled WGS sequence"/>
</dbReference>
<evidence type="ECO:0000256" key="3">
    <source>
        <dbReference type="ARBA" id="ARBA00022917"/>
    </source>
</evidence>
<keyword evidence="3" id="KW-0648">Protein biosynthesis</keyword>
<dbReference type="Pfam" id="PF01253">
    <property type="entry name" value="SUI1"/>
    <property type="match status" value="1"/>
</dbReference>
<evidence type="ECO:0000256" key="2">
    <source>
        <dbReference type="ARBA" id="ARBA00022845"/>
    </source>
</evidence>
<dbReference type="CDD" id="cd11567">
    <property type="entry name" value="YciH_like"/>
    <property type="match status" value="1"/>
</dbReference>
<feature type="domain" description="SUI1" evidence="4">
    <location>
        <begin position="39"/>
        <end position="105"/>
    </location>
</feature>
<gene>
    <name evidence="5" type="ORF">GCM10023313_31700</name>
</gene>
<evidence type="ECO:0000313" key="6">
    <source>
        <dbReference type="Proteomes" id="UP001501436"/>
    </source>
</evidence>
<dbReference type="SUPFAM" id="SSF55159">
    <property type="entry name" value="eIF1-like"/>
    <property type="match status" value="1"/>
</dbReference>
<dbReference type="InterPro" id="IPR050318">
    <property type="entry name" value="DENR/SUI1_TIF"/>
</dbReference>
<dbReference type="PIRSF" id="PIRSF037511">
    <property type="entry name" value="Transl_init_SUI1_pro"/>
    <property type="match status" value="1"/>
</dbReference>
<comment type="caution">
    <text evidence="5">The sequence shown here is derived from an EMBL/GenBank/DDBJ whole genome shotgun (WGS) entry which is preliminary data.</text>
</comment>
<evidence type="ECO:0000313" key="5">
    <source>
        <dbReference type="EMBL" id="GAA4924925.1"/>
    </source>
</evidence>
<organism evidence="5 6">
    <name type="scientific">Mucilaginibacter defluvii</name>
    <dbReference type="NCBI Taxonomy" id="1196019"/>
    <lineage>
        <taxon>Bacteria</taxon>
        <taxon>Pseudomonadati</taxon>
        <taxon>Bacteroidota</taxon>
        <taxon>Sphingobacteriia</taxon>
        <taxon>Sphingobacteriales</taxon>
        <taxon>Sphingobacteriaceae</taxon>
        <taxon>Mucilaginibacter</taxon>
    </lineage>
</organism>
<accession>A0ABP9G0H9</accession>
<keyword evidence="2" id="KW-0810">Translation regulation</keyword>